<reference evidence="1" key="1">
    <citation type="submission" date="2023-07" db="EMBL/GenBank/DDBJ databases">
        <title>A chromosome-level genome assembly of Lolium multiflorum.</title>
        <authorList>
            <person name="Chen Y."/>
            <person name="Copetti D."/>
            <person name="Kolliker R."/>
            <person name="Studer B."/>
        </authorList>
    </citation>
    <scope>NUCLEOTIDE SEQUENCE</scope>
    <source>
        <strain evidence="1">02402/16</strain>
        <tissue evidence="1">Leaf</tissue>
    </source>
</reference>
<evidence type="ECO:0000313" key="2">
    <source>
        <dbReference type="Proteomes" id="UP001231189"/>
    </source>
</evidence>
<proteinExistence type="predicted"/>
<name>A0AAD8T4R5_LOLMU</name>
<evidence type="ECO:0000313" key="1">
    <source>
        <dbReference type="EMBL" id="KAK1669201.1"/>
    </source>
</evidence>
<organism evidence="1 2">
    <name type="scientific">Lolium multiflorum</name>
    <name type="common">Italian ryegrass</name>
    <name type="synonym">Lolium perenne subsp. multiflorum</name>
    <dbReference type="NCBI Taxonomy" id="4521"/>
    <lineage>
        <taxon>Eukaryota</taxon>
        <taxon>Viridiplantae</taxon>
        <taxon>Streptophyta</taxon>
        <taxon>Embryophyta</taxon>
        <taxon>Tracheophyta</taxon>
        <taxon>Spermatophyta</taxon>
        <taxon>Magnoliopsida</taxon>
        <taxon>Liliopsida</taxon>
        <taxon>Poales</taxon>
        <taxon>Poaceae</taxon>
        <taxon>BOP clade</taxon>
        <taxon>Pooideae</taxon>
        <taxon>Poodae</taxon>
        <taxon>Poeae</taxon>
        <taxon>Poeae Chloroplast Group 2 (Poeae type)</taxon>
        <taxon>Loliodinae</taxon>
        <taxon>Loliinae</taxon>
        <taxon>Lolium</taxon>
    </lineage>
</organism>
<comment type="caution">
    <text evidence="1">The sequence shown here is derived from an EMBL/GenBank/DDBJ whole genome shotgun (WGS) entry which is preliminary data.</text>
</comment>
<dbReference type="Proteomes" id="UP001231189">
    <property type="component" value="Unassembled WGS sequence"/>
</dbReference>
<protein>
    <submittedName>
        <fullName evidence="1">Uncharacterized protein</fullName>
    </submittedName>
</protein>
<keyword evidence="2" id="KW-1185">Reference proteome</keyword>
<gene>
    <name evidence="1" type="ORF">QYE76_057360</name>
</gene>
<dbReference type="AlphaFoldDB" id="A0AAD8T4R5"/>
<sequence length="175" mass="20435">MFRFVLEKMCGFIKTGVRTDKGFKEVHLTTVAKALFEHCGIDVSSTQVYNHPRKWRQRWITITRLRDLSEAQWCDDSKCIILERSPKDVEFLNVPIANYDEMHTIFSFSLATDKYAAACDGAFADDELVAFTNMIFAVKDFAQAIRDNKPTYMHPDLYNTVMDMLGFPRRVSWWR</sequence>
<dbReference type="PANTHER" id="PTHR47127">
    <property type="entry name" value="10A19I.15"/>
    <property type="match status" value="1"/>
</dbReference>
<accession>A0AAD8T4R5</accession>
<dbReference type="EMBL" id="JAUUTY010000003">
    <property type="protein sequence ID" value="KAK1669201.1"/>
    <property type="molecule type" value="Genomic_DNA"/>
</dbReference>